<feature type="domain" description="GGDEF" evidence="1">
    <location>
        <begin position="201"/>
        <end position="340"/>
    </location>
</feature>
<dbReference type="InterPro" id="IPR000160">
    <property type="entry name" value="GGDEF_dom"/>
</dbReference>
<evidence type="ECO:0000313" key="2">
    <source>
        <dbReference type="EMBL" id="CAA9303795.1"/>
    </source>
</evidence>
<dbReference type="SUPFAM" id="SSF55073">
    <property type="entry name" value="Nucleotide cyclase"/>
    <property type="match status" value="1"/>
</dbReference>
<dbReference type="InterPro" id="IPR029787">
    <property type="entry name" value="Nucleotide_cyclase"/>
</dbReference>
<accession>A0A6J4KFY4</accession>
<dbReference type="AlphaFoldDB" id="A0A6J4KFY4"/>
<protein>
    <submittedName>
        <fullName evidence="2">Diguanylate cyclase/phosphodiesterase (GGDEF &amp; EAL domains) with PAS/PAC sensor(S)</fullName>
    </submittedName>
</protein>
<dbReference type="GO" id="GO:0052621">
    <property type="term" value="F:diguanylate cyclase activity"/>
    <property type="evidence" value="ECO:0007669"/>
    <property type="project" value="TreeGrafter"/>
</dbReference>
<dbReference type="InterPro" id="IPR050469">
    <property type="entry name" value="Diguanylate_Cyclase"/>
</dbReference>
<dbReference type="GO" id="GO:0005886">
    <property type="term" value="C:plasma membrane"/>
    <property type="evidence" value="ECO:0007669"/>
    <property type="project" value="TreeGrafter"/>
</dbReference>
<organism evidence="2">
    <name type="scientific">uncultured Chloroflexota bacterium</name>
    <dbReference type="NCBI Taxonomy" id="166587"/>
    <lineage>
        <taxon>Bacteria</taxon>
        <taxon>Bacillati</taxon>
        <taxon>Chloroflexota</taxon>
        <taxon>environmental samples</taxon>
    </lineage>
</organism>
<dbReference type="CDD" id="cd01949">
    <property type="entry name" value="GGDEF"/>
    <property type="match status" value="1"/>
</dbReference>
<dbReference type="Pfam" id="PF00990">
    <property type="entry name" value="GGDEF"/>
    <property type="match status" value="1"/>
</dbReference>
<dbReference type="InterPro" id="IPR043128">
    <property type="entry name" value="Rev_trsase/Diguanyl_cyclase"/>
</dbReference>
<dbReference type="NCBIfam" id="TIGR00254">
    <property type="entry name" value="GGDEF"/>
    <property type="match status" value="1"/>
</dbReference>
<reference evidence="2" key="1">
    <citation type="submission" date="2020-02" db="EMBL/GenBank/DDBJ databases">
        <authorList>
            <person name="Meier V. D."/>
        </authorList>
    </citation>
    <scope>NUCLEOTIDE SEQUENCE</scope>
    <source>
        <strain evidence="2">AVDCRST_MAG77</strain>
    </source>
</reference>
<gene>
    <name evidence="2" type="ORF">AVDCRST_MAG77-5898</name>
</gene>
<dbReference type="EMBL" id="CADCTC010000308">
    <property type="protein sequence ID" value="CAA9303795.1"/>
    <property type="molecule type" value="Genomic_DNA"/>
</dbReference>
<name>A0A6J4KFY4_9CHLR</name>
<dbReference type="PROSITE" id="PS50887">
    <property type="entry name" value="GGDEF"/>
    <property type="match status" value="1"/>
</dbReference>
<dbReference type="GO" id="GO:0043709">
    <property type="term" value="P:cell adhesion involved in single-species biofilm formation"/>
    <property type="evidence" value="ECO:0007669"/>
    <property type="project" value="TreeGrafter"/>
</dbReference>
<dbReference type="SMART" id="SM00267">
    <property type="entry name" value="GGDEF"/>
    <property type="match status" value="1"/>
</dbReference>
<dbReference type="PANTHER" id="PTHR45138:SF9">
    <property type="entry name" value="DIGUANYLATE CYCLASE DGCM-RELATED"/>
    <property type="match status" value="1"/>
</dbReference>
<sequence length="358" mass="39654">MIVTTTLARTSAHGVDRELAALLRETADAIVAQWAQELKTGDTPAYVEQPLAELEADCRQCLEGYEAAIGTGDYSKIRRFVDQEVRARVNQGFRCSEVARKFLAVEPAVWPLAAEHFAEADRLAMALWRVRTCVTNAVNEFTDLYERASQQRVDAYVAEMEQVNRRLEELSVRDPLTGLYNRRYFQDRLVTEFQRSQRHGRPLAVLMVDIDFFKSVNDSYGHQVGDEILRSVALLMVNQTRATDITARYGGEEFIAVLPETDHDGALRVAEKLREAVAVAPLHRMESESGEAFSIHCTVSIGIAGYTAGMSDPAALIHEADRALYMAKGTGRNRATAAWDLEPAAPGAAIGPKHKTAG</sequence>
<dbReference type="GO" id="GO:1902201">
    <property type="term" value="P:negative regulation of bacterial-type flagellum-dependent cell motility"/>
    <property type="evidence" value="ECO:0007669"/>
    <property type="project" value="TreeGrafter"/>
</dbReference>
<dbReference type="FunFam" id="3.30.70.270:FF:000001">
    <property type="entry name" value="Diguanylate cyclase domain protein"/>
    <property type="match status" value="1"/>
</dbReference>
<dbReference type="PANTHER" id="PTHR45138">
    <property type="entry name" value="REGULATORY COMPONENTS OF SENSORY TRANSDUCTION SYSTEM"/>
    <property type="match status" value="1"/>
</dbReference>
<evidence type="ECO:0000259" key="1">
    <source>
        <dbReference type="PROSITE" id="PS50887"/>
    </source>
</evidence>
<proteinExistence type="predicted"/>
<dbReference type="Gene3D" id="3.30.70.270">
    <property type="match status" value="1"/>
</dbReference>